<dbReference type="InterPro" id="IPR051604">
    <property type="entry name" value="Ergot_Alk_Oxidoreductase"/>
</dbReference>
<evidence type="ECO:0000313" key="3">
    <source>
        <dbReference type="Proteomes" id="UP000269198"/>
    </source>
</evidence>
<dbReference type="PANTHER" id="PTHR43162:SF1">
    <property type="entry name" value="PRESTALK A DIFFERENTIATION PROTEIN A"/>
    <property type="match status" value="1"/>
</dbReference>
<reference evidence="2 3" key="1">
    <citation type="submission" date="2018-11" db="EMBL/GenBank/DDBJ databases">
        <title>The genome draft of YIM 96095.</title>
        <authorList>
            <person name="Tang S.-K."/>
            <person name="Chunyu W.-X."/>
            <person name="Feng Y.-Z."/>
        </authorList>
    </citation>
    <scope>NUCLEOTIDE SEQUENCE [LARGE SCALE GENOMIC DNA]</scope>
    <source>
        <strain evidence="2 3">YIM 96095</strain>
    </source>
</reference>
<dbReference type="PANTHER" id="PTHR43162">
    <property type="match status" value="1"/>
</dbReference>
<evidence type="ECO:0000313" key="2">
    <source>
        <dbReference type="EMBL" id="RNL82824.1"/>
    </source>
</evidence>
<gene>
    <name evidence="2" type="ORF">EFW17_17850</name>
</gene>
<name>A0A3N0E4P5_9ACTN</name>
<dbReference type="SUPFAM" id="SSF51735">
    <property type="entry name" value="NAD(P)-binding Rossmann-fold domains"/>
    <property type="match status" value="1"/>
</dbReference>
<dbReference type="EMBL" id="RJMB01000020">
    <property type="protein sequence ID" value="RNL82824.1"/>
    <property type="molecule type" value="Genomic_DNA"/>
</dbReference>
<keyword evidence="3" id="KW-1185">Reference proteome</keyword>
<dbReference type="Gene3D" id="3.90.25.10">
    <property type="entry name" value="UDP-galactose 4-epimerase, domain 1"/>
    <property type="match status" value="1"/>
</dbReference>
<dbReference type="Gene3D" id="3.40.50.720">
    <property type="entry name" value="NAD(P)-binding Rossmann-like Domain"/>
    <property type="match status" value="1"/>
</dbReference>
<sequence length="235" mass="25465">MTVLVTGATGNVGRLVVDRLLAAGVGVRAMTRTPAAARLPDEVEVVRGDLTRPDTLPPVLHGVGRMFLFPEPATARAVVERAVAAGVRRVVTLSSGAVTSGDDTDFHLPVERAVRESGLEWTHVRPGEFMLNKLWLWGPSIRAERVVHDPYPEAAWYPVHERDIADVAAAALLNGGHSGNAYTLNGPELVNHRDQVAAIADALGEEVRFERVTPEHARERYLAQGGFAAEMADFR</sequence>
<proteinExistence type="predicted"/>
<organism evidence="2 3">
    <name type="scientific">Halostreptopolyspora alba</name>
    <dbReference type="NCBI Taxonomy" id="2487137"/>
    <lineage>
        <taxon>Bacteria</taxon>
        <taxon>Bacillati</taxon>
        <taxon>Actinomycetota</taxon>
        <taxon>Actinomycetes</taxon>
        <taxon>Streptosporangiales</taxon>
        <taxon>Nocardiopsidaceae</taxon>
        <taxon>Halostreptopolyspora</taxon>
    </lineage>
</organism>
<feature type="domain" description="NAD(P)-binding" evidence="1">
    <location>
        <begin position="7"/>
        <end position="173"/>
    </location>
</feature>
<dbReference type="RefSeq" id="WP_123202558.1">
    <property type="nucleotide sequence ID" value="NZ_RJMB01000020.1"/>
</dbReference>
<accession>A0A3N0E4P5</accession>
<dbReference type="InterPro" id="IPR016040">
    <property type="entry name" value="NAD(P)-bd_dom"/>
</dbReference>
<dbReference type="InterPro" id="IPR036291">
    <property type="entry name" value="NAD(P)-bd_dom_sf"/>
</dbReference>
<dbReference type="AlphaFoldDB" id="A0A3N0E4P5"/>
<protein>
    <submittedName>
        <fullName evidence="2">NAD-dependent epimerase/dehydratase family protein</fullName>
    </submittedName>
</protein>
<comment type="caution">
    <text evidence="2">The sequence shown here is derived from an EMBL/GenBank/DDBJ whole genome shotgun (WGS) entry which is preliminary data.</text>
</comment>
<dbReference type="OrthoDB" id="4457504at2"/>
<dbReference type="Proteomes" id="UP000269198">
    <property type="component" value="Unassembled WGS sequence"/>
</dbReference>
<evidence type="ECO:0000259" key="1">
    <source>
        <dbReference type="Pfam" id="PF13460"/>
    </source>
</evidence>
<dbReference type="Pfam" id="PF13460">
    <property type="entry name" value="NAD_binding_10"/>
    <property type="match status" value="1"/>
</dbReference>